<feature type="signal peptide" evidence="1">
    <location>
        <begin position="1"/>
        <end position="18"/>
    </location>
</feature>
<protein>
    <submittedName>
        <fullName evidence="5">Uncharacterized protein</fullName>
    </submittedName>
</protein>
<gene>
    <name evidence="5" type="ORF">AZI86_02200</name>
</gene>
<feature type="chain" id="PRO_5007573009" evidence="1">
    <location>
        <begin position="19"/>
        <end position="631"/>
    </location>
</feature>
<evidence type="ECO:0000259" key="4">
    <source>
        <dbReference type="Pfam" id="PF25225"/>
    </source>
</evidence>
<dbReference type="InterPro" id="IPR057165">
    <property type="entry name" value="DUF7843"/>
</dbReference>
<proteinExistence type="predicted"/>
<evidence type="ECO:0000256" key="1">
    <source>
        <dbReference type="SAM" id="SignalP"/>
    </source>
</evidence>
<keyword evidence="6" id="KW-1185">Reference proteome</keyword>
<feature type="domain" description="DUF7840" evidence="3">
    <location>
        <begin position="394"/>
        <end position="627"/>
    </location>
</feature>
<dbReference type="Pfam" id="PF13387">
    <property type="entry name" value="Lnb_N"/>
    <property type="match status" value="1"/>
</dbReference>
<dbReference type="RefSeq" id="WP_061833468.1">
    <property type="nucleotide sequence ID" value="NZ_LUKE01000001.1"/>
</dbReference>
<dbReference type="Pfam" id="PF25222">
    <property type="entry name" value="DUF7840"/>
    <property type="match status" value="1"/>
</dbReference>
<keyword evidence="1" id="KW-0732">Signal</keyword>
<reference evidence="5 6" key="1">
    <citation type="submission" date="2016-03" db="EMBL/GenBank/DDBJ databases">
        <authorList>
            <person name="Ploux O."/>
        </authorList>
    </citation>
    <scope>NUCLEOTIDE SEQUENCE [LARGE SCALE GENOMIC DNA]</scope>
    <source>
        <strain evidence="5 6">R0</strain>
    </source>
</reference>
<evidence type="ECO:0000259" key="3">
    <source>
        <dbReference type="Pfam" id="PF25222"/>
    </source>
</evidence>
<evidence type="ECO:0000313" key="6">
    <source>
        <dbReference type="Proteomes" id="UP000075320"/>
    </source>
</evidence>
<dbReference type="Pfam" id="PF25225">
    <property type="entry name" value="DUF7843"/>
    <property type="match status" value="1"/>
</dbReference>
<evidence type="ECO:0000313" key="5">
    <source>
        <dbReference type="EMBL" id="KYG65908.1"/>
    </source>
</evidence>
<feature type="domain" description="Lnb N-terminal periplasmic" evidence="2">
    <location>
        <begin position="125"/>
        <end position="273"/>
    </location>
</feature>
<comment type="caution">
    <text evidence="5">The sequence shown here is derived from an EMBL/GenBank/DDBJ whole genome shotgun (WGS) entry which is preliminary data.</text>
</comment>
<feature type="domain" description="DUF7843" evidence="4">
    <location>
        <begin position="28"/>
        <end position="105"/>
    </location>
</feature>
<dbReference type="OrthoDB" id="5287439at2"/>
<name>A0A150WND9_BDEBC</name>
<dbReference type="Proteomes" id="UP000075320">
    <property type="component" value="Unassembled WGS sequence"/>
</dbReference>
<evidence type="ECO:0000259" key="2">
    <source>
        <dbReference type="Pfam" id="PF13387"/>
    </source>
</evidence>
<sequence>MKFILLLILVMSFQKTWAFMSDEAQIDKVSQSTAWLRLLHYEKTWNGYQSQLDGKGFFFAEGGDTDPKAELQASFKDIIENTKIVGKFKLTPRCAFPERTRFLNETFHLQLKPVACPVFESFMGRFHNPQGLSLVFSSAYPNNPASMFGHTFLKIKSDRDTDLLDNGVNFAAAVADDENPFAFMYFGVTGGYPGQWSVQPYYVKVREYVNFESRELWEYEFNFTPEETRRLLAHLWEIETNTYFDYYFFDENCSYQVLKAIEAIKPDWNLDHHKIYMIPGESIKFALRQEGVLKSVKYRPSLYKKMWQRYSGLTKDEKNIFKSLTGKKISVDQISSRPVLDSAVLYLDYLKSEDKDLFEGQLKDLHQQVLQRRAQLGVATIEEEKRFPELTGTTRPDWGHDSYYWSWGGGHRQYQPSQDETFTRLRLRSSYHDLLNHDLGYSPFSQIEFPSVEFQYNDRNREFHIEEVLGLATTSLTPVNDLRTPISYRMSVGMKTDREYIRCDECSIVSGEAGGGMTFASSQDRAWFYTLILAKIDLADHLMKGYAYSPGLEMGLLFNPVDKYKAQLEVRYFCDVNAFDDCRNSTSYAFRQSFSLGRNQELRNINLWVTPDSRVGNSYWEASLSFIQFFN</sequence>
<accession>A0A150WND9</accession>
<dbReference type="InterPro" id="IPR057162">
    <property type="entry name" value="DUF7840"/>
</dbReference>
<dbReference type="AlphaFoldDB" id="A0A150WND9"/>
<dbReference type="EMBL" id="LUKE01000001">
    <property type="protein sequence ID" value="KYG65908.1"/>
    <property type="molecule type" value="Genomic_DNA"/>
</dbReference>
<dbReference type="InterPro" id="IPR025178">
    <property type="entry name" value="Lnb_N"/>
</dbReference>
<organism evidence="5 6">
    <name type="scientific">Bdellovibrio bacteriovorus</name>
    <dbReference type="NCBI Taxonomy" id="959"/>
    <lineage>
        <taxon>Bacteria</taxon>
        <taxon>Pseudomonadati</taxon>
        <taxon>Bdellovibrionota</taxon>
        <taxon>Bdellovibrionia</taxon>
        <taxon>Bdellovibrionales</taxon>
        <taxon>Pseudobdellovibrionaceae</taxon>
        <taxon>Bdellovibrio</taxon>
    </lineage>
</organism>